<dbReference type="Proteomes" id="UP000663880">
    <property type="component" value="Unassembled WGS sequence"/>
</dbReference>
<evidence type="ECO:0000313" key="1">
    <source>
        <dbReference type="EMBL" id="CAF4891661.1"/>
    </source>
</evidence>
<dbReference type="AlphaFoldDB" id="A0A821UM20"/>
<gene>
    <name evidence="1" type="ORF">PMACD_LOCUS10524</name>
</gene>
<protein>
    <submittedName>
        <fullName evidence="1">Uncharacterized protein</fullName>
    </submittedName>
</protein>
<proteinExistence type="predicted"/>
<name>A0A821UM20_9NEOP</name>
<reference evidence="1" key="1">
    <citation type="submission" date="2021-02" db="EMBL/GenBank/DDBJ databases">
        <authorList>
            <person name="Steward A R."/>
        </authorList>
    </citation>
    <scope>NUCLEOTIDE SEQUENCE</scope>
</reference>
<keyword evidence="2" id="KW-1185">Reference proteome</keyword>
<comment type="caution">
    <text evidence="1">The sequence shown here is derived from an EMBL/GenBank/DDBJ whole genome shotgun (WGS) entry which is preliminary data.</text>
</comment>
<sequence length="129" mass="14891">MTEVLLNEVTTRFLNIEDNNIFAESTLSDPRFKRHGFYNEFSYGRACTNLKHLVANVILQSQAEILIENPVETVIAEPLTKKNVTSGFDREIDEIIKNTNPTAEERRKRLSGKKHIMILILLLLLNYNM</sequence>
<accession>A0A821UM20</accession>
<dbReference type="OrthoDB" id="1607513at2759"/>
<organism evidence="1 2">
    <name type="scientific">Pieris macdunnoughi</name>
    <dbReference type="NCBI Taxonomy" id="345717"/>
    <lineage>
        <taxon>Eukaryota</taxon>
        <taxon>Metazoa</taxon>
        <taxon>Ecdysozoa</taxon>
        <taxon>Arthropoda</taxon>
        <taxon>Hexapoda</taxon>
        <taxon>Insecta</taxon>
        <taxon>Pterygota</taxon>
        <taxon>Neoptera</taxon>
        <taxon>Endopterygota</taxon>
        <taxon>Lepidoptera</taxon>
        <taxon>Glossata</taxon>
        <taxon>Ditrysia</taxon>
        <taxon>Papilionoidea</taxon>
        <taxon>Pieridae</taxon>
        <taxon>Pierinae</taxon>
        <taxon>Pieris</taxon>
    </lineage>
</organism>
<evidence type="ECO:0000313" key="2">
    <source>
        <dbReference type="Proteomes" id="UP000663880"/>
    </source>
</evidence>
<dbReference type="EMBL" id="CAJOBZ010000031">
    <property type="protein sequence ID" value="CAF4891661.1"/>
    <property type="molecule type" value="Genomic_DNA"/>
</dbReference>